<dbReference type="EC" id="2.7.10.2" evidence="1"/>
<dbReference type="GO" id="GO:0004674">
    <property type="term" value="F:protein serine/threonine kinase activity"/>
    <property type="evidence" value="ECO:0007669"/>
    <property type="project" value="UniProtKB-EC"/>
</dbReference>
<dbReference type="Gene3D" id="3.30.200.20">
    <property type="entry name" value="Phosphorylase Kinase, domain 1"/>
    <property type="match status" value="1"/>
</dbReference>
<keyword evidence="5" id="KW-0418">Kinase</keyword>
<dbReference type="Pfam" id="PF07714">
    <property type="entry name" value="PK_Tyr_Ser-Thr"/>
    <property type="match status" value="1"/>
</dbReference>
<evidence type="ECO:0000256" key="3">
    <source>
        <dbReference type="ARBA" id="ARBA00022679"/>
    </source>
</evidence>
<feature type="region of interest" description="Disordered" evidence="9">
    <location>
        <begin position="918"/>
        <end position="939"/>
    </location>
</feature>
<feature type="compositionally biased region" description="Polar residues" evidence="9">
    <location>
        <begin position="856"/>
        <end position="868"/>
    </location>
</feature>
<keyword evidence="4" id="KW-0547">Nucleotide-binding</keyword>
<dbReference type="Pfam" id="PF22931">
    <property type="entry name" value="SAM_TNK"/>
    <property type="match status" value="1"/>
</dbReference>
<feature type="region of interest" description="Disordered" evidence="9">
    <location>
        <begin position="771"/>
        <end position="893"/>
    </location>
</feature>
<feature type="region of interest" description="Disordered" evidence="9">
    <location>
        <begin position="575"/>
        <end position="637"/>
    </location>
</feature>
<feature type="domain" description="UBA" evidence="11">
    <location>
        <begin position="1168"/>
        <end position="1212"/>
    </location>
</feature>
<feature type="compositionally biased region" description="Low complexity" evidence="9">
    <location>
        <begin position="605"/>
        <end position="618"/>
    </location>
</feature>
<comment type="catalytic activity">
    <reaction evidence="8">
        <text>L-threonyl-[protein] + ATP = O-phospho-L-threonyl-[protein] + ADP + H(+)</text>
        <dbReference type="Rhea" id="RHEA:46608"/>
        <dbReference type="Rhea" id="RHEA-COMP:11060"/>
        <dbReference type="Rhea" id="RHEA-COMP:11605"/>
        <dbReference type="ChEBI" id="CHEBI:15378"/>
        <dbReference type="ChEBI" id="CHEBI:30013"/>
        <dbReference type="ChEBI" id="CHEBI:30616"/>
        <dbReference type="ChEBI" id="CHEBI:61977"/>
        <dbReference type="ChEBI" id="CHEBI:456216"/>
        <dbReference type="EC" id="2.7.11.1"/>
    </reaction>
</comment>
<dbReference type="OrthoDB" id="635774at2759"/>
<evidence type="ECO:0000256" key="6">
    <source>
        <dbReference type="ARBA" id="ARBA00022840"/>
    </source>
</evidence>
<dbReference type="PROSITE" id="PS00109">
    <property type="entry name" value="PROTEIN_KINASE_TYR"/>
    <property type="match status" value="1"/>
</dbReference>
<evidence type="ECO:0000256" key="7">
    <source>
        <dbReference type="ARBA" id="ARBA00023137"/>
    </source>
</evidence>
<dbReference type="EMBL" id="LIAE01010444">
    <property type="protein sequence ID" value="PAV60902.1"/>
    <property type="molecule type" value="Genomic_DNA"/>
</dbReference>
<dbReference type="GO" id="GO:0004715">
    <property type="term" value="F:non-membrane spanning protein tyrosine kinase activity"/>
    <property type="evidence" value="ECO:0007669"/>
    <property type="project" value="UniProtKB-EC"/>
</dbReference>
<dbReference type="InterPro" id="IPR050198">
    <property type="entry name" value="Non-receptor_tyrosine_kinases"/>
</dbReference>
<reference evidence="12 13" key="1">
    <citation type="journal article" date="2017" name="Curr. Biol.">
        <title>Genome architecture and evolution of a unichromosomal asexual nematode.</title>
        <authorList>
            <person name="Fradin H."/>
            <person name="Zegar C."/>
            <person name="Gutwein M."/>
            <person name="Lucas J."/>
            <person name="Kovtun M."/>
            <person name="Corcoran D."/>
            <person name="Baugh L.R."/>
            <person name="Kiontke K."/>
            <person name="Gunsalus K."/>
            <person name="Fitch D.H."/>
            <person name="Piano F."/>
        </authorList>
    </citation>
    <scope>NUCLEOTIDE SEQUENCE [LARGE SCALE GENOMIC DNA]</scope>
    <source>
        <strain evidence="12">PF1309</strain>
    </source>
</reference>
<evidence type="ECO:0000256" key="4">
    <source>
        <dbReference type="ARBA" id="ARBA00022741"/>
    </source>
</evidence>
<feature type="domain" description="Protein kinase" evidence="10">
    <location>
        <begin position="114"/>
        <end position="383"/>
    </location>
</feature>
<dbReference type="PROSITE" id="PS50011">
    <property type="entry name" value="PROTEIN_KINASE_DOM"/>
    <property type="match status" value="1"/>
</dbReference>
<feature type="compositionally biased region" description="Pro residues" evidence="9">
    <location>
        <begin position="797"/>
        <end position="807"/>
    </location>
</feature>
<dbReference type="InterPro" id="IPR001245">
    <property type="entry name" value="Ser-Thr/Tyr_kinase_cat_dom"/>
</dbReference>
<dbReference type="FunFam" id="1.10.510.10:FF:000521">
    <property type="entry name" value="Tyrosine-protein kinase pr2"/>
    <property type="match status" value="1"/>
</dbReference>
<sequence length="1212" mass="131451">MASGNPADSGAHVESSLVTACKGVGLSNQQLQLIIFQLNIRRLEHFYYAKSKDLQAIGLSDDVITRLRAAAAEIQASTNGNGHDGQGQPVFVRKDDSLHVEGFDRKYFIDSTQIHLMDIIGEGTFAVVRRGIWTRSDGKRKSIENLPIEYSFRLDVAVKIMRDLSSVMLEEVQTEASHLLKLQHPNLICMYGIVQNPTMMVFELCEGGSILDRLRDSDKPVPLVSTLLDYCTQIVKALTYLESKRCVHRDVAARNILLSKDEKVCKVCDFGLMRNLKENEQMYIMGPQKKVPFSWCPPESLKQRKFSHASDVWAFGVTMWEIFSLGEEPWIGCRAIDVLKRLDAGERLEKPAHCSQQIYDLCLLCWKLEPNLRPPFTRLKNFLKEAEFNIAEVREIAPSVGDKPLKLSVGERVIVIENTGVMWYGQSERTRQFGTFPRSCVYVHSKSAISAPSPQISSISASPLRPTLPPVGIPPTYMTSQNNSRISLPVKGSGFRNRDRELGHSFMLVMGMLEQDRHGAIQGKSTTSTLRIPCSDNLLHWGPSLFIKPIDYEDPFEAAQKDCFSPSKIELPKFDNASTSNGFAANSNSVDRRNPNLNRMAEAVSSSSSRQSPSSFLSHNQTVPAIPPPPTRTASVAVANQPQQYQMQQQNQQNMPSHSYIPQQPVRLSQLPKDNPLLSEMKGRLAAGGQAPANAAALHGSSSDPFLINRIPQQASSASTSALSTACLVPTPAPALQPVKLPIAQVPSIASSTSSSAAPYRHNPAQQAIVNQIQQKQQAQKQQPAVRTIQPQSQPSIPLPTPIPTPTLTPASASVPVPPSMSSTTTSKSTGPKPQQPNHPAAALIQPQKVALPRPQSATLPPATTSISAVPRPSPSSNSKPTSSFPPPPTVSAIDRKSMIEKEVSSLLPPPSALLLGSNSSTSASASSSNGNSAAPTQPLVQQPAIKTPTITAAQVAEVKHRATPNFQSTAAPPPVALSMSSVLVPTPIHQTGLSAGDAAKRQSNLTDEDITNMIDSTRTAQSQPQMDLSARTTPTQVPIFALANSNRSTCGTTALYGAAWQYGGMGGVPAWSSHTYNPYGGYNMPASYWNGGGITTVAAPSVYPSLTGGMIVNSIPATMPASVPLSSQNPSTSSGITRAEEMEILYKEASFVDRARCDVMMRETKGNTEEALRRLKMEYLQTIGVARDETAARNALTRHEWNLNAAAESLL</sequence>
<dbReference type="InterPro" id="IPR036028">
    <property type="entry name" value="SH3-like_dom_sf"/>
</dbReference>
<dbReference type="InterPro" id="IPR008266">
    <property type="entry name" value="Tyr_kinase_AS"/>
</dbReference>
<dbReference type="PROSITE" id="PS50030">
    <property type="entry name" value="UBA"/>
    <property type="match status" value="1"/>
</dbReference>
<evidence type="ECO:0000313" key="12">
    <source>
        <dbReference type="EMBL" id="PAV60902.1"/>
    </source>
</evidence>
<feature type="compositionally biased region" description="Polar residues" evidence="9">
    <location>
        <begin position="576"/>
        <end position="589"/>
    </location>
</feature>
<dbReference type="AlphaFoldDB" id="A0A2A2JH86"/>
<evidence type="ECO:0000256" key="5">
    <source>
        <dbReference type="ARBA" id="ARBA00022777"/>
    </source>
</evidence>
<comment type="caution">
    <text evidence="12">The sequence shown here is derived from an EMBL/GenBank/DDBJ whole genome shotgun (WGS) entry which is preliminary data.</text>
</comment>
<dbReference type="GO" id="GO:0005524">
    <property type="term" value="F:ATP binding"/>
    <property type="evidence" value="ECO:0007669"/>
    <property type="project" value="UniProtKB-KW"/>
</dbReference>
<dbReference type="SUPFAM" id="SSF50044">
    <property type="entry name" value="SH3-domain"/>
    <property type="match status" value="1"/>
</dbReference>
<dbReference type="Proteomes" id="UP000218231">
    <property type="component" value="Unassembled WGS sequence"/>
</dbReference>
<dbReference type="PANTHER" id="PTHR24418">
    <property type="entry name" value="TYROSINE-PROTEIN KINASE"/>
    <property type="match status" value="1"/>
</dbReference>
<name>A0A2A2JH86_9BILA</name>
<dbReference type="STRING" id="2018661.A0A2A2JH86"/>
<feature type="compositionally biased region" description="Low complexity" evidence="9">
    <location>
        <begin position="918"/>
        <end position="935"/>
    </location>
</feature>
<keyword evidence="13" id="KW-1185">Reference proteome</keyword>
<dbReference type="InterPro" id="IPR011009">
    <property type="entry name" value="Kinase-like_dom_sf"/>
</dbReference>
<evidence type="ECO:0000259" key="11">
    <source>
        <dbReference type="PROSITE" id="PS50030"/>
    </source>
</evidence>
<gene>
    <name evidence="12" type="ORF">WR25_17154</name>
</gene>
<evidence type="ECO:0000259" key="10">
    <source>
        <dbReference type="PROSITE" id="PS50011"/>
    </source>
</evidence>
<evidence type="ECO:0000256" key="8">
    <source>
        <dbReference type="ARBA" id="ARBA00047899"/>
    </source>
</evidence>
<proteinExistence type="predicted"/>
<dbReference type="PRINTS" id="PR00109">
    <property type="entry name" value="TYRKINASE"/>
</dbReference>
<evidence type="ECO:0000313" key="13">
    <source>
        <dbReference type="Proteomes" id="UP000218231"/>
    </source>
</evidence>
<dbReference type="SUPFAM" id="SSF56112">
    <property type="entry name" value="Protein kinase-like (PK-like)"/>
    <property type="match status" value="1"/>
</dbReference>
<evidence type="ECO:0000256" key="1">
    <source>
        <dbReference type="ARBA" id="ARBA00011903"/>
    </source>
</evidence>
<dbReference type="InterPro" id="IPR000719">
    <property type="entry name" value="Prot_kinase_dom"/>
</dbReference>
<dbReference type="SMART" id="SM00219">
    <property type="entry name" value="TyrKc"/>
    <property type="match status" value="1"/>
</dbReference>
<keyword evidence="6" id="KW-0067">ATP-binding</keyword>
<dbReference type="InterPro" id="IPR020635">
    <property type="entry name" value="Tyr_kinase_cat_dom"/>
</dbReference>
<evidence type="ECO:0000256" key="9">
    <source>
        <dbReference type="SAM" id="MobiDB-lite"/>
    </source>
</evidence>
<keyword evidence="3" id="KW-0808">Transferase</keyword>
<accession>A0A2A2JH86</accession>
<keyword evidence="7" id="KW-0829">Tyrosine-protein kinase</keyword>
<organism evidence="12 13">
    <name type="scientific">Diploscapter pachys</name>
    <dbReference type="NCBI Taxonomy" id="2018661"/>
    <lineage>
        <taxon>Eukaryota</taxon>
        <taxon>Metazoa</taxon>
        <taxon>Ecdysozoa</taxon>
        <taxon>Nematoda</taxon>
        <taxon>Chromadorea</taxon>
        <taxon>Rhabditida</taxon>
        <taxon>Rhabditina</taxon>
        <taxon>Rhabditomorpha</taxon>
        <taxon>Rhabditoidea</taxon>
        <taxon>Rhabditidae</taxon>
        <taxon>Diploscapter</taxon>
    </lineage>
</organism>
<dbReference type="Gene3D" id="1.10.510.10">
    <property type="entry name" value="Transferase(Phosphotransferase) domain 1"/>
    <property type="match status" value="1"/>
</dbReference>
<feature type="compositionally biased region" description="Low complexity" evidence="9">
    <location>
        <begin position="808"/>
        <end position="833"/>
    </location>
</feature>
<keyword evidence="2" id="KW-0728">SH3 domain</keyword>
<protein>
    <recommendedName>
        <fullName evidence="1">non-specific protein-tyrosine kinase</fullName>
        <ecNumber evidence="1">2.7.10.2</ecNumber>
    </recommendedName>
</protein>
<dbReference type="InterPro" id="IPR015940">
    <property type="entry name" value="UBA"/>
</dbReference>
<dbReference type="InterPro" id="IPR055175">
    <property type="entry name" value="ACK/TNK-like_SAM"/>
</dbReference>
<evidence type="ECO:0000256" key="2">
    <source>
        <dbReference type="ARBA" id="ARBA00022443"/>
    </source>
</evidence>
<feature type="compositionally biased region" description="Low complexity" evidence="9">
    <location>
        <begin position="771"/>
        <end position="796"/>
    </location>
</feature>